<protein>
    <submittedName>
        <fullName evidence="2">Uncharacterized protein</fullName>
    </submittedName>
</protein>
<dbReference type="Proteomes" id="UP000001921">
    <property type="component" value="Chromosome"/>
</dbReference>
<gene>
    <name evidence="2" type="ORF">FNP_1682</name>
</gene>
<name>A5TX30_FUSNP</name>
<organism evidence="2">
    <name type="scientific">Fusobacterium polymorphum ATCC 10953</name>
    <dbReference type="NCBI Taxonomy" id="393480"/>
    <lineage>
        <taxon>Bacteria</taxon>
        <taxon>Fusobacteriati</taxon>
        <taxon>Fusobacteriota</taxon>
        <taxon>Fusobacteriia</taxon>
        <taxon>Fusobacteriales</taxon>
        <taxon>Fusobacteriaceae</taxon>
        <taxon>Fusobacterium</taxon>
    </lineage>
</organism>
<dbReference type="eggNOG" id="COG1595">
    <property type="taxonomic scope" value="Bacteria"/>
</dbReference>
<dbReference type="SUPFAM" id="SSF88659">
    <property type="entry name" value="Sigma3 and sigma4 domains of RNA polymerase sigma factors"/>
    <property type="match status" value="1"/>
</dbReference>
<keyword evidence="1" id="KW-0175">Coiled coil</keyword>
<accession>A5TX30</accession>
<sequence length="155" mass="19152">MMMRITRRINKMEQKVVFKKIEDVLYAYPKYQNRLKEEQKHLTNVELEKSYRLKELNNQNCYKYKSDLEKLEETRDRIYHNIQRYEEILFRINEALDMVKGHKYYDFIPMKYFNKMTYEYIAEKFDINVSSVYKAKNKILGSLEIHFLAQKLICY</sequence>
<dbReference type="InterPro" id="IPR013324">
    <property type="entry name" value="RNA_pol_sigma_r3/r4-like"/>
</dbReference>
<feature type="coiled-coil region" evidence="1">
    <location>
        <begin position="28"/>
        <end position="88"/>
    </location>
</feature>
<dbReference type="AlphaFoldDB" id="A5TX30"/>
<dbReference type="HOGENOM" id="CLU_125863_1_0_0"/>
<reference evidence="2" key="1">
    <citation type="submission" date="2006-07" db="EMBL/GenBank/DDBJ databases">
        <authorList>
            <person name="Qin X."/>
            <person name="Weinstock G.M."/>
        </authorList>
    </citation>
    <scope>NUCLEOTIDE SEQUENCE [LARGE SCALE GENOMIC DNA]</scope>
    <source>
        <strain evidence="2">ATCC 10953</strain>
    </source>
</reference>
<dbReference type="EMBL" id="CM000440">
    <property type="protein sequence ID" value="EDK89455.1"/>
    <property type="molecule type" value="Genomic_DNA"/>
</dbReference>
<proteinExistence type="predicted"/>
<evidence type="ECO:0000313" key="2">
    <source>
        <dbReference type="EMBL" id="EDK89455.1"/>
    </source>
</evidence>
<evidence type="ECO:0000256" key="1">
    <source>
        <dbReference type="SAM" id="Coils"/>
    </source>
</evidence>
<reference evidence="2" key="2">
    <citation type="submission" date="2007-05" db="EMBL/GenBank/DDBJ databases">
        <title>Genome sequence of Fusobacterium nucleatum subspecies polymorphum - a genetically tractable Fusobacterium.</title>
        <authorList>
            <person name="Karpathy S.E."/>
            <person name="Xiang Q."/>
            <person name="Gioia J."/>
            <person name="Jiang H."/>
            <person name="Liu Y."/>
            <person name="Petrosino J.F."/>
            <person name="Yerrapragada S."/>
            <person name="Fox G.E."/>
            <person name="Kinder Haake S."/>
            <person name="Weinstock G.M."/>
            <person name="Highlander S.K."/>
        </authorList>
    </citation>
    <scope>NUCLEOTIDE SEQUENCE [LARGE SCALE GENOMIC DNA]</scope>
    <source>
        <strain evidence="2">ATCC 10953</strain>
    </source>
</reference>